<gene>
    <name evidence="13" type="ORF">LTR84_010224</name>
</gene>
<evidence type="ECO:0000313" key="14">
    <source>
        <dbReference type="Proteomes" id="UP001358417"/>
    </source>
</evidence>
<dbReference type="InterPro" id="IPR019800">
    <property type="entry name" value="Glyco_hydro_3_AS"/>
</dbReference>
<dbReference type="Gene3D" id="3.20.20.300">
    <property type="entry name" value="Glycoside hydrolase, family 3, N-terminal domain"/>
    <property type="match status" value="1"/>
</dbReference>
<comment type="caution">
    <text evidence="13">The sequence shown here is derived from an EMBL/GenBank/DDBJ whole genome shotgun (WGS) entry which is preliminary data.</text>
</comment>
<dbReference type="SUPFAM" id="SSF51445">
    <property type="entry name" value="(Trans)glycosidases"/>
    <property type="match status" value="1"/>
</dbReference>
<dbReference type="GO" id="GO:0003677">
    <property type="term" value="F:DNA binding"/>
    <property type="evidence" value="ECO:0007669"/>
    <property type="project" value="InterPro"/>
</dbReference>
<dbReference type="Gene3D" id="3.40.50.1700">
    <property type="entry name" value="Glycoside hydrolase family 3 C-terminal domain"/>
    <property type="match status" value="1"/>
</dbReference>
<evidence type="ECO:0000256" key="7">
    <source>
        <dbReference type="ARBA" id="ARBA00023242"/>
    </source>
</evidence>
<evidence type="ECO:0000256" key="1">
    <source>
        <dbReference type="ARBA" id="ARBA00000448"/>
    </source>
</evidence>
<accession>A0AAV9MUD3</accession>
<dbReference type="SMART" id="SM01217">
    <property type="entry name" value="Fn3_like"/>
    <property type="match status" value="1"/>
</dbReference>
<organism evidence="13 14">
    <name type="scientific">Exophiala bonariae</name>
    <dbReference type="NCBI Taxonomy" id="1690606"/>
    <lineage>
        <taxon>Eukaryota</taxon>
        <taxon>Fungi</taxon>
        <taxon>Dikarya</taxon>
        <taxon>Ascomycota</taxon>
        <taxon>Pezizomycotina</taxon>
        <taxon>Eurotiomycetes</taxon>
        <taxon>Chaetothyriomycetidae</taxon>
        <taxon>Chaetothyriales</taxon>
        <taxon>Herpotrichiellaceae</taxon>
        <taxon>Exophiala</taxon>
    </lineage>
</organism>
<keyword evidence="4 11" id="KW-0378">Hydrolase</keyword>
<keyword evidence="10 11" id="KW-0624">Polysaccharide degradation</keyword>
<comment type="catalytic activity">
    <reaction evidence="1 11">
        <text>Hydrolysis of terminal, non-reducing beta-D-glucosyl residues with release of beta-D-glucose.</text>
        <dbReference type="EC" id="3.2.1.21"/>
    </reaction>
</comment>
<dbReference type="InterPro" id="IPR050288">
    <property type="entry name" value="Cellulose_deg_GH3"/>
</dbReference>
<dbReference type="InterPro" id="IPR011658">
    <property type="entry name" value="PA14_dom"/>
</dbReference>
<dbReference type="SMART" id="SM00758">
    <property type="entry name" value="PA14"/>
    <property type="match status" value="1"/>
</dbReference>
<dbReference type="InterPro" id="IPR017853">
    <property type="entry name" value="GH"/>
</dbReference>
<dbReference type="InterPro" id="IPR002772">
    <property type="entry name" value="Glyco_hydro_3_C"/>
</dbReference>
<keyword evidence="14" id="KW-1185">Reference proteome</keyword>
<dbReference type="FunFam" id="2.60.40.10:FF:000495">
    <property type="entry name" value="Periplasmic beta-glucosidase"/>
    <property type="match status" value="1"/>
</dbReference>
<dbReference type="EMBL" id="JAVRRD010000040">
    <property type="protein sequence ID" value="KAK5045076.1"/>
    <property type="molecule type" value="Genomic_DNA"/>
</dbReference>
<dbReference type="InterPro" id="IPR036962">
    <property type="entry name" value="Glyco_hydro_3_N_sf"/>
</dbReference>
<dbReference type="Pfam" id="PF00933">
    <property type="entry name" value="Glyco_hydro_3"/>
    <property type="match status" value="1"/>
</dbReference>
<keyword evidence="6" id="KW-0325">Glycoprotein</keyword>
<dbReference type="Pfam" id="PF07691">
    <property type="entry name" value="PA14"/>
    <property type="match status" value="1"/>
</dbReference>
<keyword evidence="9 11" id="KW-0326">Glycosidase</keyword>
<dbReference type="PROSITE" id="PS00775">
    <property type="entry name" value="GLYCOSYL_HYDROL_F3"/>
    <property type="match status" value="1"/>
</dbReference>
<evidence type="ECO:0000313" key="13">
    <source>
        <dbReference type="EMBL" id="KAK5045076.1"/>
    </source>
</evidence>
<feature type="domain" description="PA14" evidence="12">
    <location>
        <begin position="402"/>
        <end position="561"/>
    </location>
</feature>
<dbReference type="InterPro" id="IPR037524">
    <property type="entry name" value="PA14/GLEYA"/>
</dbReference>
<dbReference type="InterPro" id="IPR026891">
    <property type="entry name" value="Fn3-like"/>
</dbReference>
<name>A0AAV9MUD3_9EURO</name>
<dbReference type="GO" id="GO:0030245">
    <property type="term" value="P:cellulose catabolic process"/>
    <property type="evidence" value="ECO:0007669"/>
    <property type="project" value="UniProtKB-KW"/>
</dbReference>
<keyword evidence="5" id="KW-0136">Cellulose degradation</keyword>
<evidence type="ECO:0000256" key="5">
    <source>
        <dbReference type="ARBA" id="ARBA00023001"/>
    </source>
</evidence>
<dbReference type="AlphaFoldDB" id="A0AAV9MUD3"/>
<dbReference type="InterPro" id="IPR007219">
    <property type="entry name" value="XnlR_reg_dom"/>
</dbReference>
<dbReference type="RefSeq" id="XP_064700715.1">
    <property type="nucleotide sequence ID" value="XM_064853761.1"/>
</dbReference>
<evidence type="ECO:0000256" key="3">
    <source>
        <dbReference type="ARBA" id="ARBA00005336"/>
    </source>
</evidence>
<dbReference type="FunFam" id="3.20.20.300:FF:000006">
    <property type="entry name" value="Beta-glucosidase H"/>
    <property type="match status" value="1"/>
</dbReference>
<dbReference type="GO" id="GO:0006351">
    <property type="term" value="P:DNA-templated transcription"/>
    <property type="evidence" value="ECO:0007669"/>
    <property type="project" value="InterPro"/>
</dbReference>
<dbReference type="GO" id="GO:0008270">
    <property type="term" value="F:zinc ion binding"/>
    <property type="evidence" value="ECO:0007669"/>
    <property type="project" value="InterPro"/>
</dbReference>
<reference evidence="13 14" key="1">
    <citation type="submission" date="2023-08" db="EMBL/GenBank/DDBJ databases">
        <title>Black Yeasts Isolated from many extreme environments.</title>
        <authorList>
            <person name="Coleine C."/>
            <person name="Stajich J.E."/>
            <person name="Selbmann L."/>
        </authorList>
    </citation>
    <scope>NUCLEOTIDE SEQUENCE [LARGE SCALE GENOMIC DNA]</scope>
    <source>
        <strain evidence="13 14">CCFEE 5792</strain>
    </source>
</reference>
<dbReference type="PANTHER" id="PTHR42715:SF27">
    <property type="entry name" value="BETA-GLUCOSIDASE-RELATED"/>
    <property type="match status" value="1"/>
</dbReference>
<dbReference type="Proteomes" id="UP001358417">
    <property type="component" value="Unassembled WGS sequence"/>
</dbReference>
<dbReference type="InterPro" id="IPR001764">
    <property type="entry name" value="Glyco_hydro_3_N"/>
</dbReference>
<dbReference type="InterPro" id="IPR036881">
    <property type="entry name" value="Glyco_hydro_3_C_sf"/>
</dbReference>
<comment type="similarity">
    <text evidence="3 11">Belongs to the glycosyl hydrolase 3 family.</text>
</comment>
<keyword evidence="7" id="KW-0539">Nucleus</keyword>
<comment type="pathway">
    <text evidence="2 11">Glycan metabolism; cellulose degradation.</text>
</comment>
<keyword evidence="8 11" id="KW-0119">Carbohydrate metabolism</keyword>
<evidence type="ECO:0000256" key="11">
    <source>
        <dbReference type="RuleBase" id="RU361161"/>
    </source>
</evidence>
<evidence type="ECO:0000256" key="9">
    <source>
        <dbReference type="ARBA" id="ARBA00023295"/>
    </source>
</evidence>
<dbReference type="PANTHER" id="PTHR42715">
    <property type="entry name" value="BETA-GLUCOSIDASE"/>
    <property type="match status" value="1"/>
</dbReference>
<evidence type="ECO:0000256" key="8">
    <source>
        <dbReference type="ARBA" id="ARBA00023277"/>
    </source>
</evidence>
<dbReference type="PRINTS" id="PR00133">
    <property type="entry name" value="GLHYDRLASE3"/>
</dbReference>
<sequence>MSPFLEAMCGEMPVDELLSILTLDEKVALTAGKDFWHTTPIPSHGIPSIRLSDGPNGIRGTRIFDSVPSACLPCGTALGATFDIALLAELGHLQAQEAKAKGAVVVLGPTLNIQRSPLGGRGFESFSEDPLLSGIMAGHYCRGLQQEHIAATLKHFVCNDMEHERTGYNVLVTQRALYEIYLLPFMFAISIGEPKAIMTAYNKVNGTHMSENSTLLQKILRDEWKYQGLVMSDWFGTYSTTESIVAGVDLDMPGPTRFRGPALSHAVRSQKVKESQLDDRVRNVLNLINYSRGSGVPEHAPEKLLNRVQDQLLLRRAAAESIVLLKNVDHVLPFSSSKKTAIIGPNAKIATFCGGGSAALLPYYSISPYEAISKRCKTTIYSQGATGHKLLPQMGNALRTVQGDRGFIWRAFNEPASVADRKTIDERILADTNMFFLDYAHENLAPIWYSQSVGIFTPDESGIYDFGLGVEGTAKLYIDDVLLISNVENQKPGEAMFGFGTIEEIGSQQMTAGQDYRIRVEWGCAKTSSLPSVGPVGGKHGGLRFGACKRIDPVLAIEEAAEVARTVDQVVLVIGLNGEYETEGADRTNLDLPPHTNALVAKVLSANPNTAVVVQSGTTVGMPWVEEAKAILHAWYGGNETGNGIADILFGDVNPSGKLPLSIPRRLQDNPTYLSFRSESGRVLYGEDIYVGYRYYEKVGVKPLFPFGHGLSYSTFKLHSLHVNVGDIILVSLSVSNSSPHAGAEVVQVYIAPRSATIERPIKELKAFKKVYLQAQQTRQVILEMDTMLSTSYFDEAHNQWCSEAGEYELLIGTSSAETPLQASFKTVSSSEAGMGIEVDMPNGQSPFSQRSILSLSPYASENSILLAGPVIETTTPTWCGLMYPTDVLCPRSLILYILSDYLKYVYPLLPVVHRPTFENDLKDNRDQQDEGFAMLIVSLCAATVGFLQSRFQSYLDFTPPLAFLTRTDMIGHCYKIHQSFKDARYYDTISHQKWASNFSLGLAFHQIGKNTLWRILDVEAMQLLRFLEVQHISSYVGLNAIEVQLRKKAFWLMFFGYVHSMQNLRNEWLNFLDHSILRRTSLEDLIPAPVDDEFITANGISPCAETVAATSLTTGFNTHLRVFRAALERQDSDCPGCTDFKDPTLRLASLKDRLHHLTYMLDTVEPPYSLWNKRAADDDDVENTQREAIRANIHITHLWLRSALLDQIEAILSRPKASPCNQEPVLTVPAEVSVDSLLWDKKEDICRQMLQALHSFSRSALESNGLSVVS</sequence>
<dbReference type="SUPFAM" id="SSF52279">
    <property type="entry name" value="Beta-D-glucan exohydrolase, C-terminal domain"/>
    <property type="match status" value="1"/>
</dbReference>
<dbReference type="Pfam" id="PF04082">
    <property type="entry name" value="Fungal_trans"/>
    <property type="match status" value="1"/>
</dbReference>
<dbReference type="PROSITE" id="PS51820">
    <property type="entry name" value="PA14"/>
    <property type="match status" value="1"/>
</dbReference>
<dbReference type="GeneID" id="89978382"/>
<evidence type="ECO:0000256" key="6">
    <source>
        <dbReference type="ARBA" id="ARBA00023180"/>
    </source>
</evidence>
<dbReference type="Gene3D" id="2.60.120.260">
    <property type="entry name" value="Galactose-binding domain-like"/>
    <property type="match status" value="1"/>
</dbReference>
<dbReference type="GO" id="GO:0008422">
    <property type="term" value="F:beta-glucosidase activity"/>
    <property type="evidence" value="ECO:0007669"/>
    <property type="project" value="UniProtKB-EC"/>
</dbReference>
<dbReference type="Pfam" id="PF14310">
    <property type="entry name" value="Fn3-like"/>
    <property type="match status" value="1"/>
</dbReference>
<dbReference type="Pfam" id="PF01915">
    <property type="entry name" value="Glyco_hydro_3_C"/>
    <property type="match status" value="1"/>
</dbReference>
<evidence type="ECO:0000256" key="2">
    <source>
        <dbReference type="ARBA" id="ARBA00004987"/>
    </source>
</evidence>
<protein>
    <recommendedName>
        <fullName evidence="11">beta-glucosidase</fullName>
        <ecNumber evidence="11">3.2.1.21</ecNumber>
    </recommendedName>
</protein>
<evidence type="ECO:0000259" key="12">
    <source>
        <dbReference type="PROSITE" id="PS51820"/>
    </source>
</evidence>
<dbReference type="Gene3D" id="2.60.40.10">
    <property type="entry name" value="Immunoglobulins"/>
    <property type="match status" value="1"/>
</dbReference>
<dbReference type="InterPro" id="IPR013783">
    <property type="entry name" value="Ig-like_fold"/>
</dbReference>
<dbReference type="EC" id="3.2.1.21" evidence="11"/>
<evidence type="ECO:0000256" key="4">
    <source>
        <dbReference type="ARBA" id="ARBA00022801"/>
    </source>
</evidence>
<dbReference type="CDD" id="cd12148">
    <property type="entry name" value="fungal_TF_MHR"/>
    <property type="match status" value="1"/>
</dbReference>
<proteinExistence type="inferred from homology"/>
<evidence type="ECO:0000256" key="10">
    <source>
        <dbReference type="ARBA" id="ARBA00023326"/>
    </source>
</evidence>